<gene>
    <name evidence="1" type="ORF">NST17_20435</name>
</gene>
<reference evidence="1 2" key="1">
    <citation type="submission" date="2024-03" db="EMBL/GenBank/DDBJ databases">
        <title>Bacilli Hybrid Assemblies.</title>
        <authorList>
            <person name="Kovac J."/>
        </authorList>
    </citation>
    <scope>NUCLEOTIDE SEQUENCE [LARGE SCALE GENOMIC DNA]</scope>
    <source>
        <strain evidence="1 2">FSL M8-0022</strain>
    </source>
</reference>
<keyword evidence="2" id="KW-1185">Reference proteome</keyword>
<dbReference type="Proteomes" id="UP001459714">
    <property type="component" value="Unassembled WGS sequence"/>
</dbReference>
<accession>A0ABU9K3X9</accession>
<dbReference type="RefSeq" id="WP_342021156.1">
    <property type="nucleotide sequence ID" value="NZ_JBBYAK010000003.1"/>
</dbReference>
<protein>
    <submittedName>
        <fullName evidence="1">Winged helix-turn-helix transcriptional regulator</fullName>
    </submittedName>
</protein>
<dbReference type="Pfam" id="PF13412">
    <property type="entry name" value="HTH_24"/>
    <property type="match status" value="1"/>
</dbReference>
<evidence type="ECO:0000313" key="1">
    <source>
        <dbReference type="EMBL" id="MEL3959523.1"/>
    </source>
</evidence>
<comment type="caution">
    <text evidence="1">The sequence shown here is derived from an EMBL/GenBank/DDBJ whole genome shotgun (WGS) entry which is preliminary data.</text>
</comment>
<name>A0ABU9K3X9_9BACI</name>
<dbReference type="EMBL" id="JBBYAK010000003">
    <property type="protein sequence ID" value="MEL3959523.1"/>
    <property type="molecule type" value="Genomic_DNA"/>
</dbReference>
<evidence type="ECO:0000313" key="2">
    <source>
        <dbReference type="Proteomes" id="UP001459714"/>
    </source>
</evidence>
<dbReference type="InterPro" id="IPR036388">
    <property type="entry name" value="WH-like_DNA-bd_sf"/>
</dbReference>
<organism evidence="1 2">
    <name type="scientific">Caldifermentibacillus hisashii</name>
    <dbReference type="NCBI Taxonomy" id="996558"/>
    <lineage>
        <taxon>Bacteria</taxon>
        <taxon>Bacillati</taxon>
        <taxon>Bacillota</taxon>
        <taxon>Bacilli</taxon>
        <taxon>Bacillales</taxon>
        <taxon>Bacillaceae</taxon>
        <taxon>Caldifermentibacillus</taxon>
    </lineage>
</organism>
<dbReference type="Gene3D" id="1.10.10.10">
    <property type="entry name" value="Winged helix-like DNA-binding domain superfamily/Winged helix DNA-binding domain"/>
    <property type="match status" value="1"/>
</dbReference>
<sequence length="454" mass="53579">MKETHLLCNHTKINYWTDLWFDEYKKSGYIAVTSNLKKYSFYGSNQIESLINYNENQLSRYISVNAFGVDWEDIHHSRSTFHLKQIRNIAIDIDQYTKGLTINQTLDEIQSLILDKILPEPNLVLISHGIQLVYSIHQGASPEMGWLVGYITEQFIEKLLYLGADTQAKDLARLIRFPKSINQKNGEFVRTEIWYDEPYTLRELQAYCRPLTKYRSPRKKQGRMLGNFDERLTAFYKINYYRLEDLRKLAIIRNGNFTYCRNTYIYILAYHQSLMVNSQSTVFEIIWNDVKGIYTEDKSKSVEKLTKSWVKKTVKSAYNDARDFFESFVANGYRIVFKTKDGIIKPYKTENLIKKLHITTEEQRKLRTLINCDIARERDTERKRLERRKKGMKSMEEYNKLRQINKDNMKNKIEGLLKENPNITNKEIAGKLGVSTKTVQRYKKEIIGGHHVSV</sequence>
<proteinExistence type="predicted"/>